<dbReference type="GO" id="GO:0009507">
    <property type="term" value="C:chloroplast"/>
    <property type="evidence" value="ECO:0007669"/>
    <property type="project" value="UniProtKB-SubCell"/>
</dbReference>
<evidence type="ECO:0000256" key="9">
    <source>
        <dbReference type="RuleBase" id="RU000598"/>
    </source>
</evidence>
<comment type="pathway">
    <text evidence="3 9">Amino-acid biosynthesis; L-histidine biosynthesis; L-histidine from 5-phospho-alpha-D-ribose 1-diphosphate: step 6/9.</text>
</comment>
<evidence type="ECO:0000256" key="8">
    <source>
        <dbReference type="ARBA" id="ARBA00023239"/>
    </source>
</evidence>
<dbReference type="CDD" id="cd07914">
    <property type="entry name" value="IGPD"/>
    <property type="match status" value="1"/>
</dbReference>
<dbReference type="PROSITE" id="PS00954">
    <property type="entry name" value="IGP_DEHYDRATASE_1"/>
    <property type="match status" value="1"/>
</dbReference>
<evidence type="ECO:0000313" key="13">
    <source>
        <dbReference type="Proteomes" id="UP001472866"/>
    </source>
</evidence>
<dbReference type="NCBIfam" id="NF002114">
    <property type="entry name" value="PRK00951.2-4"/>
    <property type="match status" value="1"/>
</dbReference>
<evidence type="ECO:0000256" key="10">
    <source>
        <dbReference type="SAM" id="MobiDB-lite"/>
    </source>
</evidence>
<evidence type="ECO:0000256" key="1">
    <source>
        <dbReference type="ARBA" id="ARBA00001723"/>
    </source>
</evidence>
<dbReference type="Pfam" id="PF00475">
    <property type="entry name" value="IGPD"/>
    <property type="match status" value="1"/>
</dbReference>
<dbReference type="UniPathway" id="UPA00031">
    <property type="reaction ID" value="UER00011"/>
</dbReference>
<keyword evidence="7 9" id="KW-0368">Histidine biosynthesis</keyword>
<dbReference type="FunFam" id="3.30.230.40:FF:000002">
    <property type="entry name" value="Imidazoleglycerol-phosphate dehydratase"/>
    <property type="match status" value="1"/>
</dbReference>
<keyword evidence="13" id="KW-1185">Reference proteome</keyword>
<evidence type="ECO:0000256" key="7">
    <source>
        <dbReference type="ARBA" id="ARBA00023102"/>
    </source>
</evidence>
<comment type="subcellular location">
    <subcellularLocation>
        <location evidence="2">Plastid</location>
        <location evidence="2">Chloroplast</location>
    </subcellularLocation>
</comment>
<feature type="region of interest" description="Disordered" evidence="10">
    <location>
        <begin position="43"/>
        <end position="78"/>
    </location>
</feature>
<dbReference type="GO" id="GO:0000105">
    <property type="term" value="P:L-histidine biosynthetic process"/>
    <property type="evidence" value="ECO:0007669"/>
    <property type="project" value="UniProtKB-UniPathway"/>
</dbReference>
<dbReference type="FunFam" id="3.30.230.40:FF:000003">
    <property type="entry name" value="Imidazoleglycerol-phosphate dehydratase HisB"/>
    <property type="match status" value="1"/>
</dbReference>
<dbReference type="EC" id="4.2.1.19" evidence="5 9"/>
<dbReference type="PROSITE" id="PS00955">
    <property type="entry name" value="IGP_DEHYDRATASE_2"/>
    <property type="match status" value="1"/>
</dbReference>
<evidence type="ECO:0000313" key="12">
    <source>
        <dbReference type="EMBL" id="WZN63081.1"/>
    </source>
</evidence>
<evidence type="ECO:0000256" key="3">
    <source>
        <dbReference type="ARBA" id="ARBA00005047"/>
    </source>
</evidence>
<evidence type="ECO:0000256" key="6">
    <source>
        <dbReference type="ARBA" id="ARBA00022605"/>
    </source>
</evidence>
<dbReference type="Proteomes" id="UP001472866">
    <property type="component" value="Chromosome 07"/>
</dbReference>
<sequence length="278" mass="30003">MERACAGAKARAGTSAVACAVACSRSDRRTGSCRARAGRPTRLWEVGGGRGESSFARRASTESPSVSAKGGREEEEEEDDLRVAFVERKTKETSVFVKINLDGTGKCDCASGVPFLDHMLDQIASHGLFDVEVKAEGDIWIDDHHTTEDIALAFGQCLSRALGTRAGIQRFGDFSAPLDEALVHVVMDLSGRPHLSCDLEIPAERIGTFQTEMVEHFFQSLANTSGMTLHIRQLAGKNSHHIVEATFKAFARALRQACSPDPRRQGAVASSKGVLTQS</sequence>
<dbReference type="Gene3D" id="3.30.230.40">
    <property type="entry name" value="Imidazole glycerol phosphate dehydratase, domain 1"/>
    <property type="match status" value="2"/>
</dbReference>
<dbReference type="EMBL" id="CP151507">
    <property type="protein sequence ID" value="WZN63081.1"/>
    <property type="molecule type" value="Genomic_DNA"/>
</dbReference>
<dbReference type="InterPro" id="IPR000807">
    <property type="entry name" value="ImidazoleglycerolP_deHydtase"/>
</dbReference>
<dbReference type="PANTHER" id="PTHR23133">
    <property type="entry name" value="IMIDAZOLEGLYCEROL-PHOSPHATE DEHYDRATASE HIS7"/>
    <property type="match status" value="1"/>
</dbReference>
<dbReference type="SUPFAM" id="SSF54211">
    <property type="entry name" value="Ribosomal protein S5 domain 2-like"/>
    <property type="match status" value="2"/>
</dbReference>
<evidence type="ECO:0000256" key="4">
    <source>
        <dbReference type="ARBA" id="ARBA00007481"/>
    </source>
</evidence>
<dbReference type="EMBL" id="HBHZ01012069">
    <property type="protein sequence ID" value="CAE0196235.1"/>
    <property type="molecule type" value="Transcribed_RNA"/>
</dbReference>
<keyword evidence="6" id="KW-0028">Amino-acid biosynthesis</keyword>
<dbReference type="InterPro" id="IPR020568">
    <property type="entry name" value="Ribosomal_Su5_D2-typ_SF"/>
</dbReference>
<evidence type="ECO:0000313" key="11">
    <source>
        <dbReference type="EMBL" id="CAE0196235.1"/>
    </source>
</evidence>
<accession>A0A7S3CHJ2</accession>
<name>A0A7S3CHJ2_9CHLO</name>
<dbReference type="AlphaFoldDB" id="A0A7S3CHJ2"/>
<keyword evidence="8 9" id="KW-0456">Lyase</keyword>
<dbReference type="NCBIfam" id="NF002111">
    <property type="entry name" value="PRK00951.2-1"/>
    <property type="match status" value="1"/>
</dbReference>
<proteinExistence type="inferred from homology"/>
<dbReference type="HAMAP" id="MF_00076">
    <property type="entry name" value="HisB"/>
    <property type="match status" value="1"/>
</dbReference>
<reference evidence="11" key="1">
    <citation type="submission" date="2021-01" db="EMBL/GenBank/DDBJ databases">
        <authorList>
            <person name="Corre E."/>
            <person name="Pelletier E."/>
            <person name="Niang G."/>
            <person name="Scheremetjew M."/>
            <person name="Finn R."/>
            <person name="Kale V."/>
            <person name="Holt S."/>
            <person name="Cochrane G."/>
            <person name="Meng A."/>
            <person name="Brown T."/>
            <person name="Cohen L."/>
        </authorList>
    </citation>
    <scope>NUCLEOTIDE SEQUENCE</scope>
    <source>
        <strain evidence="11">RCC1871</strain>
    </source>
</reference>
<organism evidence="11">
    <name type="scientific">Chloropicon roscoffensis</name>
    <dbReference type="NCBI Taxonomy" id="1461544"/>
    <lineage>
        <taxon>Eukaryota</taxon>
        <taxon>Viridiplantae</taxon>
        <taxon>Chlorophyta</taxon>
        <taxon>Chloropicophyceae</taxon>
        <taxon>Chloropicales</taxon>
        <taxon>Chloropicaceae</taxon>
        <taxon>Chloropicon</taxon>
    </lineage>
</organism>
<reference evidence="12 13" key="2">
    <citation type="submission" date="2024-03" db="EMBL/GenBank/DDBJ databases">
        <title>Complete genome sequence of the green alga Chloropicon roscoffensis RCC1871.</title>
        <authorList>
            <person name="Lemieux C."/>
            <person name="Pombert J.-F."/>
            <person name="Otis C."/>
            <person name="Turmel M."/>
        </authorList>
    </citation>
    <scope>NUCLEOTIDE SEQUENCE [LARGE SCALE GENOMIC DNA]</scope>
    <source>
        <strain evidence="12 13">RCC1871</strain>
    </source>
</reference>
<dbReference type="PANTHER" id="PTHR23133:SF2">
    <property type="entry name" value="IMIDAZOLEGLYCEROL-PHOSPHATE DEHYDRATASE"/>
    <property type="match status" value="1"/>
</dbReference>
<gene>
    <name evidence="11" type="ORF">CROS1456_LOCUS9332</name>
    <name evidence="12" type="ORF">HKI87_07g46260</name>
</gene>
<evidence type="ECO:0000256" key="5">
    <source>
        <dbReference type="ARBA" id="ARBA00012075"/>
    </source>
</evidence>
<dbReference type="InterPro" id="IPR038494">
    <property type="entry name" value="IGPD_sf"/>
</dbReference>
<comment type="catalytic activity">
    <reaction evidence="1 9">
        <text>D-erythro-1-(imidazol-4-yl)glycerol 3-phosphate = 3-(imidazol-4-yl)-2-oxopropyl phosphate + H2O</text>
        <dbReference type="Rhea" id="RHEA:11040"/>
        <dbReference type="ChEBI" id="CHEBI:15377"/>
        <dbReference type="ChEBI" id="CHEBI:57766"/>
        <dbReference type="ChEBI" id="CHEBI:58278"/>
        <dbReference type="EC" id="4.2.1.19"/>
    </reaction>
</comment>
<dbReference type="InterPro" id="IPR020565">
    <property type="entry name" value="ImidazoleglycerP_deHydtase_CS"/>
</dbReference>
<evidence type="ECO:0000256" key="2">
    <source>
        <dbReference type="ARBA" id="ARBA00004229"/>
    </source>
</evidence>
<protein>
    <recommendedName>
        <fullName evidence="5 9">Imidazoleglycerol-phosphate dehydratase</fullName>
        <ecNumber evidence="5 9">4.2.1.19</ecNumber>
    </recommendedName>
</protein>
<dbReference type="GO" id="GO:0004424">
    <property type="term" value="F:imidazoleglycerol-phosphate dehydratase activity"/>
    <property type="evidence" value="ECO:0007669"/>
    <property type="project" value="UniProtKB-EC"/>
</dbReference>
<comment type="similarity">
    <text evidence="4 9">Belongs to the imidazoleglycerol-phosphate dehydratase family.</text>
</comment>